<evidence type="ECO:0000313" key="4">
    <source>
        <dbReference type="Proteomes" id="UP000253410"/>
    </source>
</evidence>
<dbReference type="SUPFAM" id="SSF49785">
    <property type="entry name" value="Galactose-binding domain-like"/>
    <property type="match status" value="1"/>
</dbReference>
<dbReference type="Proteomes" id="UP000253410">
    <property type="component" value="Unassembled WGS sequence"/>
</dbReference>
<dbReference type="InterPro" id="IPR008979">
    <property type="entry name" value="Galactose-bd-like_sf"/>
</dbReference>
<protein>
    <submittedName>
        <fullName evidence="3">Peptidase S15</fullName>
    </submittedName>
</protein>
<dbReference type="SUPFAM" id="SSF53474">
    <property type="entry name" value="alpha/beta-Hydrolases"/>
    <property type="match status" value="1"/>
</dbReference>
<accession>A0A365XX11</accession>
<dbReference type="GO" id="GO:0008239">
    <property type="term" value="F:dipeptidyl-peptidase activity"/>
    <property type="evidence" value="ECO:0007669"/>
    <property type="project" value="InterPro"/>
</dbReference>
<evidence type="ECO:0000259" key="2">
    <source>
        <dbReference type="SMART" id="SM00939"/>
    </source>
</evidence>
<dbReference type="Gene3D" id="1.10.3020.10">
    <property type="entry name" value="alpha-amino acid ester hydrolase ( Helical cap domain)"/>
    <property type="match status" value="1"/>
</dbReference>
<sequence length="636" mass="72440">MLNKAPFEQAFRQAFTTSLQRLHQGNRFDLDNWYSPDVAFLTADFRRQLAQQQGKDSISLQDAISLCKRYIAWQLLLPIARLAKPLLAAENKERYLINDSVLVKTRDGAMVSAIVVRPKGQQHPLPVIFFFTIYTEAKNLCIAKEAADKGFVGVVANTRGKRLSNDTPVPYEHDGNDAWDVLDWISHQSWCNGKIGMYGGSYVGFTQWAAVKHGVHPALKTIVPSAAVVPGFDVPKENNVYLSFVYPWIPYVTNNKFLDNVTYYDQQRWRGMQFRWYHSGAAYRTLDSTDGQPNPVFQRWLEHPAYDQYWQNMTTYREDFSRIHIPVLSTTGYFDGAQIGAMYYLREHYRYNSAADHYLVIGPFDHLGCQHVPAPYLNGYKTDAVAHLSIHQLIYQWFDYILKGGKKPALLQDKINYQVMGTNQWKHVSSLEKMNNDTLTFYLDQQRLSLQPPVSTGFVSRQVDLSDRAGGFTSNYILSRLITSDINTSNGSVFVSEPFTQAVNINGSFLGRLQAVVNKKDVDIGIDLYEQLPDGRYFQLSYYLGRASYAADPEKRQLLVPGAVSTISFSNTRMISKKISKGSRLVVVININKNPFEEINYGSGKKVSEETVADAGEPVHIQWRNDSFIRIPAWKD</sequence>
<keyword evidence="4" id="KW-1185">Reference proteome</keyword>
<dbReference type="Gene3D" id="3.40.50.1820">
    <property type="entry name" value="alpha/beta hydrolase"/>
    <property type="match status" value="1"/>
</dbReference>
<dbReference type="OrthoDB" id="319764at2"/>
<dbReference type="NCBIfam" id="TIGR00976">
    <property type="entry name" value="CocE_NonD"/>
    <property type="match status" value="1"/>
</dbReference>
<dbReference type="InterPro" id="IPR000383">
    <property type="entry name" value="Xaa-Pro-like_dom"/>
</dbReference>
<name>A0A365XX11_9BACT</name>
<dbReference type="SMART" id="SM00939">
    <property type="entry name" value="PepX_C"/>
    <property type="match status" value="1"/>
</dbReference>
<keyword evidence="1" id="KW-0378">Hydrolase</keyword>
<dbReference type="Pfam" id="PF08530">
    <property type="entry name" value="PepX_C"/>
    <property type="match status" value="1"/>
</dbReference>
<organism evidence="3 4">
    <name type="scientific">Chitinophaga flava</name>
    <dbReference type="NCBI Taxonomy" id="2259036"/>
    <lineage>
        <taxon>Bacteria</taxon>
        <taxon>Pseudomonadati</taxon>
        <taxon>Bacteroidota</taxon>
        <taxon>Chitinophagia</taxon>
        <taxon>Chitinophagales</taxon>
        <taxon>Chitinophagaceae</taxon>
        <taxon>Chitinophaga</taxon>
    </lineage>
</organism>
<reference evidence="3 4" key="1">
    <citation type="submission" date="2018-05" db="EMBL/GenBank/DDBJ databases">
        <title>Chitinophaga sp. K3CV102501T nov., isolated from isolated from a monsoon evergreen broad-leaved forest soil.</title>
        <authorList>
            <person name="Lv Y."/>
        </authorList>
    </citation>
    <scope>NUCLEOTIDE SEQUENCE [LARGE SCALE GENOMIC DNA]</scope>
    <source>
        <strain evidence="3 4">GDMCC 1.1325</strain>
    </source>
</reference>
<dbReference type="Gene3D" id="2.60.120.260">
    <property type="entry name" value="Galactose-binding domain-like"/>
    <property type="match status" value="1"/>
</dbReference>
<comment type="caution">
    <text evidence="3">The sequence shown here is derived from an EMBL/GenBank/DDBJ whole genome shotgun (WGS) entry which is preliminary data.</text>
</comment>
<gene>
    <name evidence="3" type="ORF">DF182_20935</name>
</gene>
<evidence type="ECO:0000313" key="3">
    <source>
        <dbReference type="EMBL" id="RBL90919.1"/>
    </source>
</evidence>
<evidence type="ECO:0000256" key="1">
    <source>
        <dbReference type="ARBA" id="ARBA00022801"/>
    </source>
</evidence>
<feature type="domain" description="Xaa-Pro dipeptidyl-peptidase C-terminal" evidence="2">
    <location>
        <begin position="395"/>
        <end position="622"/>
    </location>
</feature>
<dbReference type="AlphaFoldDB" id="A0A365XX11"/>
<dbReference type="InterPro" id="IPR029058">
    <property type="entry name" value="AB_hydrolase_fold"/>
</dbReference>
<dbReference type="InterPro" id="IPR013736">
    <property type="entry name" value="Xaa-Pro_dipept_C"/>
</dbReference>
<dbReference type="EMBL" id="QFFJ01000002">
    <property type="protein sequence ID" value="RBL90919.1"/>
    <property type="molecule type" value="Genomic_DNA"/>
</dbReference>
<proteinExistence type="predicted"/>
<dbReference type="Pfam" id="PF02129">
    <property type="entry name" value="Peptidase_S15"/>
    <property type="match status" value="1"/>
</dbReference>
<dbReference type="InterPro" id="IPR005674">
    <property type="entry name" value="CocE/Ser_esterase"/>
</dbReference>